<dbReference type="EMBL" id="AZHO01000030">
    <property type="protein sequence ID" value="KMT58477.1"/>
    <property type="molecule type" value="Genomic_DNA"/>
</dbReference>
<dbReference type="RefSeq" id="WP_007473788.1">
    <property type="nucleotide sequence ID" value="NZ_KQ130619.1"/>
</dbReference>
<comment type="caution">
    <text evidence="3">The sequence shown here is derived from an EMBL/GenBank/DDBJ whole genome shotgun (WGS) entry which is preliminary data.</text>
</comment>
<accession>A0A0J8G789</accession>
<dbReference type="InterPro" id="IPR036514">
    <property type="entry name" value="SGNH_hydro_sf"/>
</dbReference>
<feature type="transmembrane region" description="Helical" evidence="1">
    <location>
        <begin position="9"/>
        <end position="30"/>
    </location>
</feature>
<evidence type="ECO:0000313" key="4">
    <source>
        <dbReference type="Proteomes" id="UP000052258"/>
    </source>
</evidence>
<name>A0A0J8G789_9LIST</name>
<dbReference type="GO" id="GO:0004622">
    <property type="term" value="F:phosphatidylcholine lysophospholipase activity"/>
    <property type="evidence" value="ECO:0007669"/>
    <property type="project" value="TreeGrafter"/>
</dbReference>
<feature type="domain" description="SGNH hydrolase-type esterase" evidence="2">
    <location>
        <begin position="57"/>
        <end position="243"/>
    </location>
</feature>
<dbReference type="Pfam" id="PF13472">
    <property type="entry name" value="Lipase_GDSL_2"/>
    <property type="match status" value="1"/>
</dbReference>
<organism evidence="3 4">
    <name type="scientific">Listeria fleischmannii 1991</name>
    <dbReference type="NCBI Taxonomy" id="1430899"/>
    <lineage>
        <taxon>Bacteria</taxon>
        <taxon>Bacillati</taxon>
        <taxon>Bacillota</taxon>
        <taxon>Bacilli</taxon>
        <taxon>Bacillales</taxon>
        <taxon>Listeriaceae</taxon>
        <taxon>Listeria</taxon>
    </lineage>
</organism>
<dbReference type="PANTHER" id="PTHR30383:SF27">
    <property type="entry name" value="SPORE GERMINATION LIPASE LIPC"/>
    <property type="match status" value="1"/>
</dbReference>
<dbReference type="OrthoDB" id="252349at2"/>
<protein>
    <recommendedName>
        <fullName evidence="2">SGNH hydrolase-type esterase domain-containing protein</fullName>
    </recommendedName>
</protein>
<dbReference type="Proteomes" id="UP000052258">
    <property type="component" value="Unassembled WGS sequence"/>
</dbReference>
<proteinExistence type="predicted"/>
<keyword evidence="1" id="KW-0812">Transmembrane</keyword>
<reference evidence="3 4" key="1">
    <citation type="journal article" date="2015" name="Genome Biol. Evol.">
        <title>Comparative Genomics of Listeria Sensu Lato: Genus-Wide Differences in Evolutionary Dynamics and the Progressive Gain of Complex, Potentially Pathogenicity-Related Traits through Lateral Gene Transfer.</title>
        <authorList>
            <person name="Chiara M."/>
            <person name="Caruso M."/>
            <person name="D'Erchia A.M."/>
            <person name="Manzari C."/>
            <person name="Fraccalvieri R."/>
            <person name="Goffredo E."/>
            <person name="Latorre L."/>
            <person name="Miccolupo A."/>
            <person name="Padalino I."/>
            <person name="Santagada G."/>
            <person name="Chiocco D."/>
            <person name="Pesole G."/>
            <person name="Horner D.S."/>
            <person name="Parisi A."/>
        </authorList>
    </citation>
    <scope>NUCLEOTIDE SEQUENCE [LARGE SCALE GENOMIC DNA]</scope>
    <source>
        <strain evidence="3 4">1991</strain>
    </source>
</reference>
<evidence type="ECO:0000256" key="1">
    <source>
        <dbReference type="SAM" id="Phobius"/>
    </source>
</evidence>
<dbReference type="InterPro" id="IPR013830">
    <property type="entry name" value="SGNH_hydro"/>
</dbReference>
<gene>
    <name evidence="3" type="ORF">X560_2303</name>
</gene>
<sequence>MRKSSWVRGLIWISIVFFLICLTGLFFIWFSNKQTIETVSKDKKTAETSQTDVKIVALGDSLTRGFGDESGVGYVGAVTNSLEASGRQVEKVNLAVNGAKTSDLMKQLDQKEVANQIASANLILMTIGGNDLFRGGEAFSQYKTSQIETIQNEYLKQLGQIYTKIRTLNSEAPIYHVALYNPFLEEKEGPAMSETVFSWNAATEKKANEFSKIICVPTYDLMQLNGEDYLASDHFHPNSEGYKWIGNRVFSVIKAGGE</sequence>
<dbReference type="Gene3D" id="3.40.50.1110">
    <property type="entry name" value="SGNH hydrolase"/>
    <property type="match status" value="1"/>
</dbReference>
<dbReference type="AlphaFoldDB" id="A0A0J8G789"/>
<dbReference type="SUPFAM" id="SSF52266">
    <property type="entry name" value="SGNH hydrolase"/>
    <property type="match status" value="1"/>
</dbReference>
<evidence type="ECO:0000259" key="2">
    <source>
        <dbReference type="Pfam" id="PF13472"/>
    </source>
</evidence>
<dbReference type="PATRIC" id="fig|1430899.3.peg.2351"/>
<keyword evidence="1" id="KW-0472">Membrane</keyword>
<keyword evidence="4" id="KW-1185">Reference proteome</keyword>
<dbReference type="InterPro" id="IPR051532">
    <property type="entry name" value="Ester_Hydrolysis_Enzymes"/>
</dbReference>
<keyword evidence="1" id="KW-1133">Transmembrane helix</keyword>
<dbReference type="PANTHER" id="PTHR30383">
    <property type="entry name" value="THIOESTERASE 1/PROTEASE 1/LYSOPHOSPHOLIPASE L1"/>
    <property type="match status" value="1"/>
</dbReference>
<evidence type="ECO:0000313" key="3">
    <source>
        <dbReference type="EMBL" id="KMT58477.1"/>
    </source>
</evidence>